<keyword evidence="4" id="KW-0833">Ubl conjugation pathway</keyword>
<dbReference type="PANTHER" id="PTHR43982">
    <property type="entry name" value="UBIQUITIN CARBOXYL-TERMINAL HYDROLASE"/>
    <property type="match status" value="1"/>
</dbReference>
<dbReference type="EC" id="3.4.19.12" evidence="2"/>
<evidence type="ECO:0000256" key="3">
    <source>
        <dbReference type="ARBA" id="ARBA00022670"/>
    </source>
</evidence>
<feature type="region of interest" description="Disordered" evidence="7">
    <location>
        <begin position="582"/>
        <end position="646"/>
    </location>
</feature>
<reference evidence="9" key="1">
    <citation type="submission" date="2023-02" db="EMBL/GenBank/DDBJ databases">
        <authorList>
            <person name="Palmer J.M."/>
        </authorList>
    </citation>
    <scope>NUCLEOTIDE SEQUENCE</scope>
    <source>
        <strain evidence="9">FW57</strain>
    </source>
</reference>
<feature type="region of interest" description="Disordered" evidence="7">
    <location>
        <begin position="520"/>
        <end position="540"/>
    </location>
</feature>
<name>A0AAD4F8I6_9PEZI</name>
<dbReference type="PROSITE" id="PS50235">
    <property type="entry name" value="USP_3"/>
    <property type="match status" value="1"/>
</dbReference>
<dbReference type="GO" id="GO:0043161">
    <property type="term" value="P:proteasome-mediated ubiquitin-dependent protein catabolic process"/>
    <property type="evidence" value="ECO:0007669"/>
    <property type="project" value="InterPro"/>
</dbReference>
<dbReference type="PROSITE" id="PS00973">
    <property type="entry name" value="USP_2"/>
    <property type="match status" value="1"/>
</dbReference>
<dbReference type="InterPro" id="IPR001394">
    <property type="entry name" value="Peptidase_C19_UCH"/>
</dbReference>
<evidence type="ECO:0000256" key="1">
    <source>
        <dbReference type="ARBA" id="ARBA00000707"/>
    </source>
</evidence>
<dbReference type="Pfam" id="PF00443">
    <property type="entry name" value="UCH"/>
    <property type="match status" value="1"/>
</dbReference>
<evidence type="ECO:0000256" key="7">
    <source>
        <dbReference type="SAM" id="MobiDB-lite"/>
    </source>
</evidence>
<feature type="compositionally biased region" description="Low complexity" evidence="7">
    <location>
        <begin position="600"/>
        <end position="613"/>
    </location>
</feature>
<organism evidence="9 10">
    <name type="scientific">Staphylotrichum longicolle</name>
    <dbReference type="NCBI Taxonomy" id="669026"/>
    <lineage>
        <taxon>Eukaryota</taxon>
        <taxon>Fungi</taxon>
        <taxon>Dikarya</taxon>
        <taxon>Ascomycota</taxon>
        <taxon>Pezizomycotina</taxon>
        <taxon>Sordariomycetes</taxon>
        <taxon>Sordariomycetidae</taxon>
        <taxon>Sordariales</taxon>
        <taxon>Chaetomiaceae</taxon>
        <taxon>Staphylotrichum</taxon>
    </lineage>
</organism>
<dbReference type="Gene3D" id="3.90.70.10">
    <property type="entry name" value="Cysteine proteinases"/>
    <property type="match status" value="1"/>
</dbReference>
<keyword evidence="3" id="KW-0645">Protease</keyword>
<dbReference type="Pfam" id="PF13446">
    <property type="entry name" value="RPT"/>
    <property type="match status" value="2"/>
</dbReference>
<dbReference type="InterPro" id="IPR044635">
    <property type="entry name" value="UBP14-like"/>
</dbReference>
<dbReference type="GO" id="GO:0016579">
    <property type="term" value="P:protein deubiquitination"/>
    <property type="evidence" value="ECO:0007669"/>
    <property type="project" value="InterPro"/>
</dbReference>
<sequence length="1171" mass="130350">MSVDQVAALIAGIKEPRAAERAFDHDLLIIPSQSYDEAHDPEGRGRSLLSCMCRYCRYHFVFHIYPPAHEDGSAHLQHHFRLEEAEWYNISESAVFQSSKQHPLQSQFRYLCTVCGVTVHLEISLPRLKPSWIKMIMDEDRTKEALRNARQQDPSRYADTNPEKEATYISGALHTLNQYLRNILDDDGKGARKRISWRNKTFQVQFGQECHAIFRYLGFEEAHDHESGESYWLPPRLPPQEGKTPIGSPRSFYEDARSEVQSLLDDKPPINGQPVVKPISARDQLEKALGCDKNLRSVSTLPVDDNEAGYFTTLGASVDSDDALLKYAYNRQVEVDPDQTPTYLEALGTLSARRSEELQMFVFTHQELVAKKQRETTEGASDAGPVEKAYAHFGLSRACPEAPEYIIGVYRTYREQSPAQKSDHRLALLEIGRDRNSQEIRNEVFGTQMELAEACQLLRVESEWPMDSIAVTAQSVATELDLDHLDLVLVALDTISSRRPLDDPNRSAFEGVLAELRSSRQPQFASSGNDQAGGFVPEGSREPVDFDLPVGLANLRNTCYLNSILQYFYSVNAVRNLAVNSDLPPLEPTEENLGNVLRTGSSNSSGNPNQSQPDLETGRAFPTSNADNGEAPPLPPRTGESAVSTVPDTPMAEAEHCETASSGSSQTLVNQLDGETVLVPTTEDQDAEKGSTAAGDGPAKPTPPSSTISRPTEEEAKMSKLTVEELAIELDKPNVGSDQMDVDEVMGNAIDHLRAAFKVSSIGGSESAPDPIKQAFFSTFIDNRKKIGEPDWNRTSRSDRWVTAYPAQSGTRDLYDALANSFDLEPLPGNLLSFTTIERPAPHFHVCIQRSDGVRKNSNPITIPETLYLDRFMHTSDNRSPLFRGRKRKWDIKTRLNEMADSTAKERLETATAESQVAKRPSNPNTQDDGLTEEEIDGFLIIGEPTPATQLPQSSEAAMTNGHGDADNTSIDPELKQLLSKYEVVEPEIPQEGVTVVPPKSDLPAAPPPSDLEGFWEKFVAAETEERERLTAERDAIFSNSHQVAYRLHAVVCHAGSTASAGHYWVWIHDFERDVWRKYNDTTVSVHPAEFVFGELNTKGEPYYLAYVRADEVENLVSIPRRRPQTPPPIPPRPQLAHDQDTVMVDSRDGVVTTVEHLEDVDMLPPPYAPQ</sequence>
<protein>
    <recommendedName>
        <fullName evidence="2">ubiquitinyl hydrolase 1</fullName>
        <ecNumber evidence="2">3.4.19.12</ecNumber>
    </recommendedName>
</protein>
<feature type="domain" description="USP" evidence="8">
    <location>
        <begin position="550"/>
        <end position="1110"/>
    </location>
</feature>
<evidence type="ECO:0000256" key="6">
    <source>
        <dbReference type="ARBA" id="ARBA00022807"/>
    </source>
</evidence>
<dbReference type="GO" id="GO:0061136">
    <property type="term" value="P:regulation of proteasomal protein catabolic process"/>
    <property type="evidence" value="ECO:0007669"/>
    <property type="project" value="TreeGrafter"/>
</dbReference>
<dbReference type="InterPro" id="IPR025305">
    <property type="entry name" value="UCH_repeat_domain"/>
</dbReference>
<keyword evidence="5" id="KW-0378">Hydrolase</keyword>
<dbReference type="PANTHER" id="PTHR43982:SF6">
    <property type="entry name" value="UBIQUITIN CARBOXYL-TERMINAL HYDROLASE 2-RELATED"/>
    <property type="match status" value="1"/>
</dbReference>
<dbReference type="InterPro" id="IPR038765">
    <property type="entry name" value="Papain-like_cys_pep_sf"/>
</dbReference>
<dbReference type="EMBL" id="JAHCVI010000001">
    <property type="protein sequence ID" value="KAG7293737.1"/>
    <property type="molecule type" value="Genomic_DNA"/>
</dbReference>
<feature type="region of interest" description="Disordered" evidence="7">
    <location>
        <begin position="681"/>
        <end position="718"/>
    </location>
</feature>
<dbReference type="GO" id="GO:0004843">
    <property type="term" value="F:cysteine-type deubiquitinase activity"/>
    <property type="evidence" value="ECO:0007669"/>
    <property type="project" value="UniProtKB-EC"/>
</dbReference>
<dbReference type="SUPFAM" id="SSF54001">
    <property type="entry name" value="Cysteine proteinases"/>
    <property type="match status" value="1"/>
</dbReference>
<dbReference type="SUPFAM" id="SSF143503">
    <property type="entry name" value="PUG domain-like"/>
    <property type="match status" value="1"/>
</dbReference>
<dbReference type="Proteomes" id="UP001197093">
    <property type="component" value="Unassembled WGS sequence"/>
</dbReference>
<dbReference type="AlphaFoldDB" id="A0AAD4F8I6"/>
<feature type="region of interest" description="Disordered" evidence="7">
    <location>
        <begin position="901"/>
        <end position="931"/>
    </location>
</feature>
<feature type="compositionally biased region" description="Polar residues" evidence="7">
    <location>
        <begin position="520"/>
        <end position="530"/>
    </location>
</feature>
<gene>
    <name evidence="9" type="ORF">NEMBOFW57_003794</name>
</gene>
<evidence type="ECO:0000259" key="8">
    <source>
        <dbReference type="PROSITE" id="PS50235"/>
    </source>
</evidence>
<comment type="catalytic activity">
    <reaction evidence="1">
        <text>Thiol-dependent hydrolysis of ester, thioester, amide, peptide and isopeptide bonds formed by the C-terminal Gly of ubiquitin (a 76-residue protein attached to proteins as an intracellular targeting signal).</text>
        <dbReference type="EC" id="3.4.19.12"/>
    </reaction>
</comment>
<proteinExistence type="predicted"/>
<dbReference type="InterPro" id="IPR036339">
    <property type="entry name" value="PUB-like_dom_sf"/>
</dbReference>
<evidence type="ECO:0000256" key="2">
    <source>
        <dbReference type="ARBA" id="ARBA00012759"/>
    </source>
</evidence>
<evidence type="ECO:0000313" key="9">
    <source>
        <dbReference type="EMBL" id="KAG7293737.1"/>
    </source>
</evidence>
<keyword evidence="6" id="KW-0788">Thiol protease</keyword>
<accession>A0AAD4F8I6</accession>
<keyword evidence="10" id="KW-1185">Reference proteome</keyword>
<evidence type="ECO:0000256" key="4">
    <source>
        <dbReference type="ARBA" id="ARBA00022786"/>
    </source>
</evidence>
<dbReference type="InterPro" id="IPR018200">
    <property type="entry name" value="USP_CS"/>
</dbReference>
<dbReference type="GO" id="GO:0070628">
    <property type="term" value="F:proteasome binding"/>
    <property type="evidence" value="ECO:0007669"/>
    <property type="project" value="TreeGrafter"/>
</dbReference>
<evidence type="ECO:0000256" key="5">
    <source>
        <dbReference type="ARBA" id="ARBA00022801"/>
    </source>
</evidence>
<dbReference type="InterPro" id="IPR028889">
    <property type="entry name" value="USP"/>
</dbReference>
<comment type="caution">
    <text evidence="9">The sequence shown here is derived from an EMBL/GenBank/DDBJ whole genome shotgun (WGS) entry which is preliminary data.</text>
</comment>
<evidence type="ECO:0000313" key="10">
    <source>
        <dbReference type="Proteomes" id="UP001197093"/>
    </source>
</evidence>